<sequence>MSQTAVTRVIVYVDKSGYAEDGTLGYGNASNVHRLQSLAATGAALIDRQGRHINQTALDQQVKRIVENICRRVGKGELFLYGSGRGAYIVQVVASLIHLMGTPRSMGDFEGVYQRVLALSRARRRNDALNGGKLTEYLKAHCHDPPTIQFLGVFDALRTGVEKYEYESSFVGSVRHFRHALAFNDTQTTPCLWETPAEQIGDRSFIQAWFIGAHQDICGGSQHDGLSLFPLQWMLLESIRAGLVFKSDKGSTTTIMSLVFQQFAGDMPNLEVGEKAHWRVKYINGIEVTLFDLQSVQVDSGSESGSDHSIRIKAGKISQRNRRKIFSSDRSLIGWSSKSPYGSIIHPSIFATLNRTARYYDQGVFKTTKRDLAAFLECIDSQGIPYAWLEGISLLDTGVNAFRILVCGKAGVGKSTLINRVFGVEMTEESTTYDQGVHDINKAFESPNHPGLLIHDSRGWQAGSDRELEEIAKFLRHRAFQKNPAKALHVIWFCINSDVSRIEEANRRTFGIIAQYSSDVPVFIVGTKKDCLVAPRKLQLLEMYTELEDRETAKHLATNEANGYAEKQFMQLQDQLSKLEHYKADGSSCVSKDDVGGIRKLVGDTLDLIVDERVRVFCVAAQVLDVDQKIDQAITEVMRLGTHAIRTAMVPLPASGLIGTPTVSRILCEHVIQCFGFPKATPEAVEEIMSKVVMKNLKSFMRVSLMQFGSISAVAVGAAIPTLGIGLLVGVAGCILAGPPTARMLLKCACDMILILERSFRYEGKYVSIKQLEDAAVYYTTAMTKKLDGTPILLQKHVHEQIEQMVPLAQVSVGVQFGKLRSGLQEIIYMNRFNQDAKTPSRVSSIRINKRDKLPSPGTLNDPTPTPPKTWHDRKGDSVAVASTDNPSDLEVNVKDLGTTPVGHYVAELESSSTVIPAQPGRLIRTSMVNPATESELEGDYGLPHQTHPDYAPSPRDDVPQVPIVQLVETANTPVDGLTQAQRPAPSGRLISNFSGAMDRLRASTSNPAAITPSKSTEDLVVRTKKSSASILKSAMGKFRFK</sequence>
<gene>
    <name evidence="1" type="ORF">NUW58_g3162</name>
</gene>
<evidence type="ECO:0000313" key="2">
    <source>
        <dbReference type="Proteomes" id="UP001143856"/>
    </source>
</evidence>
<evidence type="ECO:0000313" key="1">
    <source>
        <dbReference type="EMBL" id="KAJ2990028.1"/>
    </source>
</evidence>
<protein>
    <submittedName>
        <fullName evidence="1">Uncharacterized protein</fullName>
    </submittedName>
</protein>
<organism evidence="1 2">
    <name type="scientific">Xylaria curta</name>
    <dbReference type="NCBI Taxonomy" id="42375"/>
    <lineage>
        <taxon>Eukaryota</taxon>
        <taxon>Fungi</taxon>
        <taxon>Dikarya</taxon>
        <taxon>Ascomycota</taxon>
        <taxon>Pezizomycotina</taxon>
        <taxon>Sordariomycetes</taxon>
        <taxon>Xylariomycetidae</taxon>
        <taxon>Xylariales</taxon>
        <taxon>Xylariaceae</taxon>
        <taxon>Xylaria</taxon>
    </lineage>
</organism>
<dbReference type="EMBL" id="JAPDGR010000462">
    <property type="protein sequence ID" value="KAJ2990028.1"/>
    <property type="molecule type" value="Genomic_DNA"/>
</dbReference>
<name>A0ACC1PC68_9PEZI</name>
<comment type="caution">
    <text evidence="1">The sequence shown here is derived from an EMBL/GenBank/DDBJ whole genome shotgun (WGS) entry which is preliminary data.</text>
</comment>
<accession>A0ACC1PC68</accession>
<reference evidence="1" key="1">
    <citation type="submission" date="2022-10" db="EMBL/GenBank/DDBJ databases">
        <title>Genome Sequence of Xylaria curta.</title>
        <authorList>
            <person name="Buettner E."/>
        </authorList>
    </citation>
    <scope>NUCLEOTIDE SEQUENCE</scope>
    <source>
        <strain evidence="1">Babe10</strain>
    </source>
</reference>
<dbReference type="Proteomes" id="UP001143856">
    <property type="component" value="Unassembled WGS sequence"/>
</dbReference>
<keyword evidence="2" id="KW-1185">Reference proteome</keyword>
<proteinExistence type="predicted"/>